<sequence>MIPMRDLENIKGSRVYGRRQAAALSPARQRRLDHWLPKIDITLPGPDMATLIPPEKYFKDRMRDHWLEIGFGKGEHLAEQAKSHPDIGMIGSEPFLNGVSGLVDLVDQADLTNVRIFRDDARLLMDSLPDCSIGRAFILFPDPWPKARHHKRRIVSAGNITVLSRILKDGAELRIATDHMEYCRWIMAHMLANPDFDWICDDPANWRCRPAGWPATRYEKKSLAQGRKSSYLSFIRRSRST</sequence>
<keyword evidence="6" id="KW-0819">tRNA processing</keyword>
<dbReference type="EC" id="2.1.1.33" evidence="2"/>
<evidence type="ECO:0000256" key="6">
    <source>
        <dbReference type="ARBA" id="ARBA00022694"/>
    </source>
</evidence>
<evidence type="ECO:0000256" key="3">
    <source>
        <dbReference type="ARBA" id="ARBA00022603"/>
    </source>
</evidence>
<evidence type="ECO:0000256" key="1">
    <source>
        <dbReference type="ARBA" id="ARBA00000142"/>
    </source>
</evidence>
<proteinExistence type="inferred from homology"/>
<keyword evidence="3 7" id="KW-0489">Methyltransferase</keyword>
<dbReference type="Gene3D" id="3.40.50.150">
    <property type="entry name" value="Vaccinia Virus protein VP39"/>
    <property type="match status" value="1"/>
</dbReference>
<dbReference type="GO" id="GO:0043527">
    <property type="term" value="C:tRNA methyltransferase complex"/>
    <property type="evidence" value="ECO:0007669"/>
    <property type="project" value="TreeGrafter"/>
</dbReference>
<dbReference type="NCBIfam" id="TIGR00091">
    <property type="entry name" value="tRNA (guanosine(46)-N7)-methyltransferase TrmB"/>
    <property type="match status" value="1"/>
</dbReference>
<name>A0A3B0RXZ2_9ZZZZ</name>
<dbReference type="PANTHER" id="PTHR23417:SF14">
    <property type="entry name" value="PENTACOTRIPEPTIDE-REPEAT REGION OF PRORP DOMAIN-CONTAINING PROTEIN"/>
    <property type="match status" value="1"/>
</dbReference>
<dbReference type="GO" id="GO:0008176">
    <property type="term" value="F:tRNA (guanine(46)-N7)-methyltransferase activity"/>
    <property type="evidence" value="ECO:0007669"/>
    <property type="project" value="UniProtKB-EC"/>
</dbReference>
<comment type="catalytic activity">
    <reaction evidence="1">
        <text>guanosine(46) in tRNA + S-adenosyl-L-methionine = N(7)-methylguanosine(46) in tRNA + S-adenosyl-L-homocysteine</text>
        <dbReference type="Rhea" id="RHEA:42708"/>
        <dbReference type="Rhea" id="RHEA-COMP:10188"/>
        <dbReference type="Rhea" id="RHEA-COMP:10189"/>
        <dbReference type="ChEBI" id="CHEBI:57856"/>
        <dbReference type="ChEBI" id="CHEBI:59789"/>
        <dbReference type="ChEBI" id="CHEBI:74269"/>
        <dbReference type="ChEBI" id="CHEBI:74480"/>
        <dbReference type="EC" id="2.1.1.33"/>
    </reaction>
</comment>
<keyword evidence="4 7" id="KW-0808">Transferase</keyword>
<evidence type="ECO:0000256" key="5">
    <source>
        <dbReference type="ARBA" id="ARBA00022691"/>
    </source>
</evidence>
<dbReference type="SUPFAM" id="SSF53335">
    <property type="entry name" value="S-adenosyl-L-methionine-dependent methyltransferases"/>
    <property type="match status" value="1"/>
</dbReference>
<evidence type="ECO:0000256" key="2">
    <source>
        <dbReference type="ARBA" id="ARBA00011977"/>
    </source>
</evidence>
<dbReference type="PANTHER" id="PTHR23417">
    <property type="entry name" value="3-DEOXY-D-MANNO-OCTULOSONIC-ACID TRANSFERASE/TRNA GUANINE-N 7 - -METHYLTRANSFERASE"/>
    <property type="match status" value="1"/>
</dbReference>
<accession>A0A3B0RXZ2</accession>
<keyword evidence="5" id="KW-0949">S-adenosyl-L-methionine</keyword>
<dbReference type="InterPro" id="IPR003358">
    <property type="entry name" value="tRNA_(Gua-N-7)_MeTrfase_Trmb"/>
</dbReference>
<gene>
    <name evidence="7" type="ORF">MNBD_ALPHA01-1408</name>
</gene>
<evidence type="ECO:0000256" key="4">
    <source>
        <dbReference type="ARBA" id="ARBA00022679"/>
    </source>
</evidence>
<dbReference type="InterPro" id="IPR029063">
    <property type="entry name" value="SAM-dependent_MTases_sf"/>
</dbReference>
<dbReference type="HAMAP" id="MF_01057">
    <property type="entry name" value="tRNA_methyltr_TrmB"/>
    <property type="match status" value="1"/>
</dbReference>
<organism evidence="7">
    <name type="scientific">hydrothermal vent metagenome</name>
    <dbReference type="NCBI Taxonomy" id="652676"/>
    <lineage>
        <taxon>unclassified sequences</taxon>
        <taxon>metagenomes</taxon>
        <taxon>ecological metagenomes</taxon>
    </lineage>
</organism>
<protein>
    <recommendedName>
        <fullName evidence="2">tRNA (guanine(46)-N(7))-methyltransferase</fullName>
        <ecNumber evidence="2">2.1.1.33</ecNumber>
    </recommendedName>
</protein>
<reference evidence="7" key="1">
    <citation type="submission" date="2018-06" db="EMBL/GenBank/DDBJ databases">
        <authorList>
            <person name="Zhirakovskaya E."/>
        </authorList>
    </citation>
    <scope>NUCLEOTIDE SEQUENCE</scope>
</reference>
<evidence type="ECO:0000313" key="7">
    <source>
        <dbReference type="EMBL" id="VAV96322.1"/>
    </source>
</evidence>
<dbReference type="Pfam" id="PF02390">
    <property type="entry name" value="Methyltransf_4"/>
    <property type="match status" value="1"/>
</dbReference>
<dbReference type="InterPro" id="IPR055361">
    <property type="entry name" value="tRNA_methyltr_TrmB_bact"/>
</dbReference>
<dbReference type="AlphaFoldDB" id="A0A3B0RXZ2"/>
<dbReference type="PROSITE" id="PS51625">
    <property type="entry name" value="SAM_MT_TRMB"/>
    <property type="match status" value="1"/>
</dbReference>
<dbReference type="EMBL" id="UOEJ01000072">
    <property type="protein sequence ID" value="VAV96322.1"/>
    <property type="molecule type" value="Genomic_DNA"/>
</dbReference>